<sequence>MPFALREESVLKNPTTRKINLLLVVLTGVVLISMTLAIMVGSVSITPSIVWRIILSHIPFNPLGITLDWSRSQEIIIWQIRTPRVVLAIIVGAGLAISGAAIQALVRNSIADPYILGVSSGASVGATSVILLGTFSFLGMYALSFAAFIGATIAVLIVFFLARVGGRISVVRLLLAGIAVSLVLSAMTNFMLMMTKEEGGIKAVIYWMMGSLAGAKWVNIMIPFVVLTIVYIILRLHARHLNLLLLGEESAVTLGVNLEKFRLLLILVISLLTGVLVAVSGAIGFIGLIIPHIVRMIVGSNYKFVLPVSALIGAIFLIWADAAARIVIAPEEMPIGIITALCGCPFFIWMLRKQMYSFGEEN</sequence>
<evidence type="ECO:0000313" key="10">
    <source>
        <dbReference type="Proteomes" id="UP000317944"/>
    </source>
</evidence>
<evidence type="ECO:0000256" key="7">
    <source>
        <dbReference type="ARBA" id="ARBA00023136"/>
    </source>
</evidence>
<evidence type="ECO:0000256" key="2">
    <source>
        <dbReference type="ARBA" id="ARBA00007935"/>
    </source>
</evidence>
<dbReference type="GO" id="GO:0022857">
    <property type="term" value="F:transmembrane transporter activity"/>
    <property type="evidence" value="ECO:0007669"/>
    <property type="project" value="InterPro"/>
</dbReference>
<dbReference type="SUPFAM" id="SSF81345">
    <property type="entry name" value="ABC transporter involved in vitamin B12 uptake, BtuC"/>
    <property type="match status" value="1"/>
</dbReference>
<name>A0A544UT05_LYSSH</name>
<organism evidence="9 10">
    <name type="scientific">Lysinibacillus sphaericus</name>
    <name type="common">Bacillus sphaericus</name>
    <dbReference type="NCBI Taxonomy" id="1421"/>
    <lineage>
        <taxon>Bacteria</taxon>
        <taxon>Bacillati</taxon>
        <taxon>Bacillota</taxon>
        <taxon>Bacilli</taxon>
        <taxon>Bacillales</taxon>
        <taxon>Bacillaceae</taxon>
        <taxon>Lysinibacillus</taxon>
    </lineage>
</organism>
<dbReference type="GO" id="GO:0005886">
    <property type="term" value="C:plasma membrane"/>
    <property type="evidence" value="ECO:0007669"/>
    <property type="project" value="UniProtKB-SubCell"/>
</dbReference>
<dbReference type="Pfam" id="PF01032">
    <property type="entry name" value="FecCD"/>
    <property type="match status" value="1"/>
</dbReference>
<comment type="similarity">
    <text evidence="2">Belongs to the binding-protein-dependent transport system permease family. FecCD subfamily.</text>
</comment>
<keyword evidence="5 8" id="KW-0812">Transmembrane</keyword>
<dbReference type="PANTHER" id="PTHR30472:SF67">
    <property type="entry name" value="PERMEASE OF ABC TRANSPORTER-RELATED"/>
    <property type="match status" value="1"/>
</dbReference>
<protein>
    <submittedName>
        <fullName evidence="9">Iron ABC transporter permease</fullName>
    </submittedName>
</protein>
<proteinExistence type="inferred from homology"/>
<feature type="transmembrane region" description="Helical" evidence="8">
    <location>
        <begin position="333"/>
        <end position="351"/>
    </location>
</feature>
<gene>
    <name evidence="9" type="ORF">C7Y47_04515</name>
</gene>
<feature type="transmembrane region" description="Helical" evidence="8">
    <location>
        <begin position="49"/>
        <end position="70"/>
    </location>
</feature>
<dbReference type="InterPro" id="IPR000522">
    <property type="entry name" value="ABC_transptr_permease_BtuC"/>
</dbReference>
<dbReference type="GO" id="GO:0033214">
    <property type="term" value="P:siderophore-iron import into cell"/>
    <property type="evidence" value="ECO:0007669"/>
    <property type="project" value="TreeGrafter"/>
</dbReference>
<feature type="transmembrane region" description="Helical" evidence="8">
    <location>
        <begin position="145"/>
        <end position="164"/>
    </location>
</feature>
<dbReference type="EMBL" id="SADV01000003">
    <property type="protein sequence ID" value="TQR36977.1"/>
    <property type="molecule type" value="Genomic_DNA"/>
</dbReference>
<feature type="transmembrane region" description="Helical" evidence="8">
    <location>
        <begin position="21"/>
        <end position="43"/>
    </location>
</feature>
<feature type="transmembrane region" description="Helical" evidence="8">
    <location>
        <begin position="114"/>
        <end position="138"/>
    </location>
</feature>
<keyword evidence="6 8" id="KW-1133">Transmembrane helix</keyword>
<reference evidence="9 10" key="1">
    <citation type="submission" date="2018-03" db="EMBL/GenBank/DDBJ databases">
        <title>Aerobic endospore-forming bacteria genome sequencing and assembly.</title>
        <authorList>
            <person name="Cavalcante D.A."/>
            <person name="Driks A."/>
            <person name="Putonti C."/>
            <person name="De-Souza M.T."/>
        </authorList>
    </citation>
    <scope>NUCLEOTIDE SEQUENCE [LARGE SCALE GENOMIC DNA]</scope>
    <source>
        <strain evidence="9 10">SDF0037</strain>
    </source>
</reference>
<evidence type="ECO:0000256" key="5">
    <source>
        <dbReference type="ARBA" id="ARBA00022692"/>
    </source>
</evidence>
<keyword evidence="4" id="KW-1003">Cell membrane</keyword>
<dbReference type="CDD" id="cd06550">
    <property type="entry name" value="TM_ABC_iron-siderophores_like"/>
    <property type="match status" value="1"/>
</dbReference>
<feature type="transmembrane region" description="Helical" evidence="8">
    <location>
        <begin position="263"/>
        <end position="290"/>
    </location>
</feature>
<feature type="transmembrane region" description="Helical" evidence="8">
    <location>
        <begin position="302"/>
        <end position="327"/>
    </location>
</feature>
<feature type="transmembrane region" description="Helical" evidence="8">
    <location>
        <begin position="170"/>
        <end position="192"/>
    </location>
</feature>
<comment type="subcellular location">
    <subcellularLocation>
        <location evidence="1">Cell membrane</location>
        <topology evidence="1">Multi-pass membrane protein</topology>
    </subcellularLocation>
</comment>
<comment type="caution">
    <text evidence="9">The sequence shown here is derived from an EMBL/GenBank/DDBJ whole genome shotgun (WGS) entry which is preliminary data.</text>
</comment>
<evidence type="ECO:0000256" key="8">
    <source>
        <dbReference type="SAM" id="Phobius"/>
    </source>
</evidence>
<keyword evidence="7 8" id="KW-0472">Membrane</keyword>
<dbReference type="OrthoDB" id="9811721at2"/>
<accession>A0A544UT05</accession>
<evidence type="ECO:0000313" key="9">
    <source>
        <dbReference type="EMBL" id="TQR36977.1"/>
    </source>
</evidence>
<evidence type="ECO:0000256" key="1">
    <source>
        <dbReference type="ARBA" id="ARBA00004651"/>
    </source>
</evidence>
<feature type="transmembrane region" description="Helical" evidence="8">
    <location>
        <begin position="82"/>
        <end position="102"/>
    </location>
</feature>
<dbReference type="InterPro" id="IPR037294">
    <property type="entry name" value="ABC_BtuC-like"/>
</dbReference>
<dbReference type="FunFam" id="1.10.3470.10:FF:000001">
    <property type="entry name" value="Vitamin B12 ABC transporter permease BtuC"/>
    <property type="match status" value="1"/>
</dbReference>
<feature type="transmembrane region" description="Helical" evidence="8">
    <location>
        <begin position="204"/>
        <end position="234"/>
    </location>
</feature>
<evidence type="ECO:0000256" key="3">
    <source>
        <dbReference type="ARBA" id="ARBA00022448"/>
    </source>
</evidence>
<dbReference type="PANTHER" id="PTHR30472">
    <property type="entry name" value="FERRIC ENTEROBACTIN TRANSPORT SYSTEM PERMEASE PROTEIN"/>
    <property type="match status" value="1"/>
</dbReference>
<dbReference type="Gene3D" id="1.10.3470.10">
    <property type="entry name" value="ABC transporter involved in vitamin B12 uptake, BtuC"/>
    <property type="match status" value="1"/>
</dbReference>
<dbReference type="AlphaFoldDB" id="A0A544UT05"/>
<dbReference type="Proteomes" id="UP000317944">
    <property type="component" value="Unassembled WGS sequence"/>
</dbReference>
<keyword evidence="3" id="KW-0813">Transport</keyword>
<evidence type="ECO:0000256" key="6">
    <source>
        <dbReference type="ARBA" id="ARBA00022989"/>
    </source>
</evidence>
<evidence type="ECO:0000256" key="4">
    <source>
        <dbReference type="ARBA" id="ARBA00022475"/>
    </source>
</evidence>